<sequence length="61" mass="7286">MISNYKVVLQIRIERARKRLHLQVQKHGLGHPRVLEQSMRLDELINQYNRLGKEKIKKPIA</sequence>
<comment type="caution">
    <text evidence="1">The sequence shown here is derived from an EMBL/GenBank/DDBJ whole genome shotgun (WGS) entry which is preliminary data.</text>
</comment>
<dbReference type="Pfam" id="PF09388">
    <property type="entry name" value="SpoOE-like"/>
    <property type="match status" value="1"/>
</dbReference>
<name>A0ABV5BWQ0_9BACL</name>
<dbReference type="InterPro" id="IPR036638">
    <property type="entry name" value="HLH_DNA-bd_sf"/>
</dbReference>
<evidence type="ECO:0000313" key="1">
    <source>
        <dbReference type="EMBL" id="MFB5759566.1"/>
    </source>
</evidence>
<dbReference type="EMBL" id="JBHIRY010000002">
    <property type="protein sequence ID" value="MFB5759566.1"/>
    <property type="molecule type" value="Genomic_DNA"/>
</dbReference>
<gene>
    <name evidence="1" type="ORF">ACE5LO_04090</name>
</gene>
<keyword evidence="2" id="KW-1185">Reference proteome</keyword>
<dbReference type="InterPro" id="IPR037208">
    <property type="entry name" value="Spo0E-like_sf"/>
</dbReference>
<protein>
    <submittedName>
        <fullName evidence="1">Spo0E family sporulation regulatory protein-aspartic acid phosphatase</fullName>
    </submittedName>
</protein>
<proteinExistence type="predicted"/>
<dbReference type="SUPFAM" id="SSF140500">
    <property type="entry name" value="BAS1536-like"/>
    <property type="match status" value="1"/>
</dbReference>
<dbReference type="InterPro" id="IPR018540">
    <property type="entry name" value="Spo0E-like"/>
</dbReference>
<dbReference type="Proteomes" id="UP001580430">
    <property type="component" value="Unassembled WGS sequence"/>
</dbReference>
<evidence type="ECO:0000313" key="2">
    <source>
        <dbReference type="Proteomes" id="UP001580430"/>
    </source>
</evidence>
<accession>A0ABV5BWQ0</accession>
<organism evidence="1 2">
    <name type="scientific">Paenibacillus medicaginis</name>
    <dbReference type="NCBI Taxonomy" id="1470560"/>
    <lineage>
        <taxon>Bacteria</taxon>
        <taxon>Bacillati</taxon>
        <taxon>Bacillota</taxon>
        <taxon>Bacilli</taxon>
        <taxon>Bacillales</taxon>
        <taxon>Paenibacillaceae</taxon>
        <taxon>Paenibacillus</taxon>
    </lineage>
</organism>
<reference evidence="1 2" key="1">
    <citation type="submission" date="2024-09" db="EMBL/GenBank/DDBJ databases">
        <title>Paenibacillus zeirhizospherea sp. nov., isolated from surface of the maize (Zea mays) roots in a horticulture field, Hungary.</title>
        <authorList>
            <person name="Marton D."/>
            <person name="Farkas M."/>
            <person name="Bedics A."/>
            <person name="Toth E."/>
            <person name="Tancsics A."/>
            <person name="Boka K."/>
            <person name="Marati G."/>
            <person name="Kriszt B."/>
            <person name="Cserhati M."/>
        </authorList>
    </citation>
    <scope>NUCLEOTIDE SEQUENCE [LARGE SCALE GENOMIC DNA]</scope>
    <source>
        <strain evidence="1 2">JCM 18446</strain>
    </source>
</reference>
<dbReference type="RefSeq" id="WP_375518794.1">
    <property type="nucleotide sequence ID" value="NZ_JBHIRY010000002.1"/>
</dbReference>
<dbReference type="Gene3D" id="4.10.280.10">
    <property type="entry name" value="Helix-loop-helix DNA-binding domain"/>
    <property type="match status" value="1"/>
</dbReference>